<dbReference type="Pfam" id="PF03477">
    <property type="entry name" value="ATP-cone"/>
    <property type="match status" value="1"/>
</dbReference>
<dbReference type="Pfam" id="PF04471">
    <property type="entry name" value="Mrr_cat"/>
    <property type="match status" value="1"/>
</dbReference>
<proteinExistence type="predicted"/>
<evidence type="ECO:0000313" key="6">
    <source>
        <dbReference type="Proteomes" id="UP000178121"/>
    </source>
</evidence>
<dbReference type="GO" id="GO:0004519">
    <property type="term" value="F:endonuclease activity"/>
    <property type="evidence" value="ECO:0007669"/>
    <property type="project" value="InterPro"/>
</dbReference>
<dbReference type="GO" id="GO:0009307">
    <property type="term" value="P:DNA restriction-modification system"/>
    <property type="evidence" value="ECO:0007669"/>
    <property type="project" value="InterPro"/>
</dbReference>
<dbReference type="AlphaFoldDB" id="A0A1G2MA70"/>
<dbReference type="SUPFAM" id="SSF52980">
    <property type="entry name" value="Restriction endonuclease-like"/>
    <property type="match status" value="1"/>
</dbReference>
<gene>
    <name evidence="5" type="ORF">A2849_02815</name>
</gene>
<dbReference type="GO" id="GO:0005524">
    <property type="term" value="F:ATP binding"/>
    <property type="evidence" value="ECO:0007669"/>
    <property type="project" value="UniProtKB-UniRule"/>
</dbReference>
<dbReference type="InterPro" id="IPR011335">
    <property type="entry name" value="Restrct_endonuc-II-like"/>
</dbReference>
<dbReference type="EMBL" id="MHRI01000022">
    <property type="protein sequence ID" value="OHA20787.1"/>
    <property type="molecule type" value="Genomic_DNA"/>
</dbReference>
<dbReference type="InterPro" id="IPR011856">
    <property type="entry name" value="tRNA_endonuc-like_dom_sf"/>
</dbReference>
<evidence type="ECO:0000256" key="1">
    <source>
        <dbReference type="ARBA" id="ARBA00022741"/>
    </source>
</evidence>
<accession>A0A1G2MA70</accession>
<dbReference type="InterPro" id="IPR005144">
    <property type="entry name" value="ATP-cone_dom"/>
</dbReference>
<dbReference type="PROSITE" id="PS51161">
    <property type="entry name" value="ATP_CONE"/>
    <property type="match status" value="1"/>
</dbReference>
<feature type="non-terminal residue" evidence="5">
    <location>
        <position position="245"/>
    </location>
</feature>
<feature type="domain" description="ATP-cone" evidence="4">
    <location>
        <begin position="6"/>
        <end position="87"/>
    </location>
</feature>
<protein>
    <recommendedName>
        <fullName evidence="4">ATP-cone domain-containing protein</fullName>
    </recommendedName>
</protein>
<dbReference type="Gene3D" id="3.40.1350.10">
    <property type="match status" value="1"/>
</dbReference>
<evidence type="ECO:0000313" key="5">
    <source>
        <dbReference type="EMBL" id="OHA20787.1"/>
    </source>
</evidence>
<sequence length="245" mass="27610">MHNRSVFIVKSDGTRQAFDGRKLEASLKKAGASLPVTEKIAGHIEREIEDGMSTSAIYRHAYELLHKFERPASARYSLKRAIAELGPSGFPFEKFVAELFKARGFETLTDQMVDGKCTNHEMDVVIWNENRLIMAEAKFHNEIGIKSDLKVALYIKARFDDLKGQKFMFGKERLLDEGLLITNTNFTTQAIKYSECSGVRLIGWNYPRSGNLHDLIEGEQLHPITCLSTLSSVEKKGLLDKGVVL</sequence>
<reference evidence="5 6" key="1">
    <citation type="journal article" date="2016" name="Nat. Commun.">
        <title>Thousands of microbial genomes shed light on interconnected biogeochemical processes in an aquifer system.</title>
        <authorList>
            <person name="Anantharaman K."/>
            <person name="Brown C.T."/>
            <person name="Hug L.A."/>
            <person name="Sharon I."/>
            <person name="Castelle C.J."/>
            <person name="Probst A.J."/>
            <person name="Thomas B.C."/>
            <person name="Singh A."/>
            <person name="Wilkins M.J."/>
            <person name="Karaoz U."/>
            <person name="Brodie E.L."/>
            <person name="Williams K.H."/>
            <person name="Hubbard S.S."/>
            <person name="Banfield J.F."/>
        </authorList>
    </citation>
    <scope>NUCLEOTIDE SEQUENCE [LARGE SCALE GENOMIC DNA]</scope>
</reference>
<dbReference type="GO" id="GO:0003677">
    <property type="term" value="F:DNA binding"/>
    <property type="evidence" value="ECO:0007669"/>
    <property type="project" value="InterPro"/>
</dbReference>
<name>A0A1G2MA70_9BACT</name>
<evidence type="ECO:0000256" key="2">
    <source>
        <dbReference type="ARBA" id="ARBA00022840"/>
    </source>
</evidence>
<organism evidence="5 6">
    <name type="scientific">Candidatus Taylorbacteria bacterium RIFCSPHIGHO2_01_FULL_51_15</name>
    <dbReference type="NCBI Taxonomy" id="1802304"/>
    <lineage>
        <taxon>Bacteria</taxon>
        <taxon>Candidatus Tayloriibacteriota</taxon>
    </lineage>
</organism>
<dbReference type="Proteomes" id="UP000178121">
    <property type="component" value="Unassembled WGS sequence"/>
</dbReference>
<evidence type="ECO:0000256" key="3">
    <source>
        <dbReference type="PROSITE-ProRule" id="PRU00492"/>
    </source>
</evidence>
<keyword evidence="2 3" id="KW-0067">ATP-binding</keyword>
<evidence type="ECO:0000259" key="4">
    <source>
        <dbReference type="PROSITE" id="PS51161"/>
    </source>
</evidence>
<comment type="caution">
    <text evidence="5">The sequence shown here is derived from an EMBL/GenBank/DDBJ whole genome shotgun (WGS) entry which is preliminary data.</text>
</comment>
<keyword evidence="1 3" id="KW-0547">Nucleotide-binding</keyword>
<dbReference type="InterPro" id="IPR007560">
    <property type="entry name" value="Restrct_endonuc_IV_Mrr"/>
</dbReference>